<dbReference type="RefSeq" id="WP_129971257.1">
    <property type="nucleotide sequence ID" value="NZ_JACCEW010000007.1"/>
</dbReference>
<feature type="region of interest" description="Disordered" evidence="1">
    <location>
        <begin position="1"/>
        <end position="38"/>
    </location>
</feature>
<organism evidence="2 3">
    <name type="scientific">Allopusillimonas soli</name>
    <dbReference type="NCBI Taxonomy" id="659016"/>
    <lineage>
        <taxon>Bacteria</taxon>
        <taxon>Pseudomonadati</taxon>
        <taxon>Pseudomonadota</taxon>
        <taxon>Betaproteobacteria</taxon>
        <taxon>Burkholderiales</taxon>
        <taxon>Alcaligenaceae</taxon>
        <taxon>Allopusillimonas</taxon>
    </lineage>
</organism>
<dbReference type="Proteomes" id="UP000580517">
    <property type="component" value="Unassembled WGS sequence"/>
</dbReference>
<reference evidence="2 3" key="1">
    <citation type="submission" date="2020-07" db="EMBL/GenBank/DDBJ databases">
        <title>Taxonomic revisions and descriptions of new bacterial species based on genomic comparisons in the high-G+C-content subgroup of the family Alcaligenaceae.</title>
        <authorList>
            <person name="Szabo A."/>
            <person name="Felfoldi T."/>
        </authorList>
    </citation>
    <scope>NUCLEOTIDE SEQUENCE [LARGE SCALE GENOMIC DNA]</scope>
    <source>
        <strain evidence="2 3">DSM 25264</strain>
    </source>
</reference>
<evidence type="ECO:0000256" key="1">
    <source>
        <dbReference type="SAM" id="MobiDB-lite"/>
    </source>
</evidence>
<dbReference type="EMBL" id="JACCEW010000007">
    <property type="protein sequence ID" value="NYT38763.1"/>
    <property type="molecule type" value="Genomic_DNA"/>
</dbReference>
<accession>A0A853FFB9</accession>
<keyword evidence="3" id="KW-1185">Reference proteome</keyword>
<dbReference type="Pfam" id="PF05258">
    <property type="entry name" value="DciA"/>
    <property type="match status" value="1"/>
</dbReference>
<evidence type="ECO:0000313" key="2">
    <source>
        <dbReference type="EMBL" id="NYT38763.1"/>
    </source>
</evidence>
<evidence type="ECO:0000313" key="3">
    <source>
        <dbReference type="Proteomes" id="UP000580517"/>
    </source>
</evidence>
<dbReference type="InterPro" id="IPR007922">
    <property type="entry name" value="DciA-like"/>
</dbReference>
<protein>
    <submittedName>
        <fullName evidence="2">DUF721 domain-containing protein</fullName>
    </submittedName>
</protein>
<gene>
    <name evidence="2" type="ORF">H0A68_17940</name>
</gene>
<comment type="caution">
    <text evidence="2">The sequence shown here is derived from an EMBL/GenBank/DDBJ whole genome shotgun (WGS) entry which is preliminary data.</text>
</comment>
<proteinExistence type="predicted"/>
<dbReference type="AlphaFoldDB" id="A0A853FFB9"/>
<name>A0A853FFB9_9BURK</name>
<dbReference type="OrthoDB" id="8521216at2"/>
<sequence length="181" mass="19824">MIRATRHKASADSSHGARPEHPRSHGRQTPAEDRRSGKAALALSWLDGDRQGATVLATARNMLQAQEAMAAVLPETLAHACRVARMDRQQLTLAVPSAAYASKLRQLAPRIVQHLNQRGWVLQDIRVQVQAGLFRDPAHARQRDVMPLDNAALQAFDDLRASLAPGPLASAVEALLQHHRL</sequence>